<keyword evidence="4 7" id="KW-0067">ATP-binding</keyword>
<dbReference type="PANTHER" id="PTHR43790">
    <property type="entry name" value="CARBOHYDRATE TRANSPORT ATP-BINDING PROTEIN MG119-RELATED"/>
    <property type="match status" value="1"/>
</dbReference>
<dbReference type="PROSITE" id="PS00211">
    <property type="entry name" value="ABC_TRANSPORTER_1"/>
    <property type="match status" value="1"/>
</dbReference>
<reference evidence="7 8" key="1">
    <citation type="submission" date="2019-05" db="EMBL/GenBank/DDBJ databases">
        <title>Streptomyces sp. NEAU-C151, a novel actinomycete isolated from soil.</title>
        <authorList>
            <person name="Han L."/>
            <person name="Jiang H."/>
        </authorList>
    </citation>
    <scope>NUCLEOTIDE SEQUENCE [LARGE SCALE GENOMIC DNA]</scope>
    <source>
        <strain evidence="7 8">NEAU-C151</strain>
    </source>
</reference>
<feature type="compositionally biased region" description="Low complexity" evidence="5">
    <location>
        <begin position="491"/>
        <end position="502"/>
    </location>
</feature>
<keyword evidence="3" id="KW-0547">Nucleotide-binding</keyword>
<gene>
    <name evidence="7" type="ORF">FE633_01085</name>
</gene>
<dbReference type="InterPro" id="IPR003593">
    <property type="entry name" value="AAA+_ATPase"/>
</dbReference>
<sequence>MTAATPLLAVRGLTKAFGSTRALDGVDLTVGAGEVHALLGANGAGKSTLLAIVAGVESADAGELNVAVEDSRDHPPVAIVHQELSLLPHLSVLENIATHELLLAGRGRGRRRRARAAAGAALASLGQDAAIDLEARTGDLPLDRQQLVEIARGLAQGSRLLLLDEPTASLNRPQAEQLFTVLRGLTASGVGVVLVSHRFREIREVADVATVLRDGRTVVDRVPLTDIDDRALLASMVGDAVRALDRPVPKADPAVGEPPLLELLDSEAPLRVDPGEVVGVTSLDPSAASDLLLRAWGDRPHPPGQTMRVLGRSTARWSPQRALRAGAGYVSGDRARDGVLGNLSVLEHLLGPQRVARRRLIARPDVATARQLVDQFAIKLSDLAAPPGALSGGNQQKVLFARWAPLGVRLLLLDDPTRGVDIHAKVDIFQAVDEVAAAGGGALWWSSDPEELAARCHRVHVLAGARVTATLSGSQLSETRIVDALNASSTPAAGARPRPAGPAEGGPQ</sequence>
<proteinExistence type="predicted"/>
<evidence type="ECO:0000256" key="3">
    <source>
        <dbReference type="ARBA" id="ARBA00022741"/>
    </source>
</evidence>
<dbReference type="InterPro" id="IPR003439">
    <property type="entry name" value="ABC_transporter-like_ATP-bd"/>
</dbReference>
<dbReference type="Proteomes" id="UP000305906">
    <property type="component" value="Unassembled WGS sequence"/>
</dbReference>
<dbReference type="InterPro" id="IPR027417">
    <property type="entry name" value="P-loop_NTPase"/>
</dbReference>
<dbReference type="GO" id="GO:0005524">
    <property type="term" value="F:ATP binding"/>
    <property type="evidence" value="ECO:0007669"/>
    <property type="project" value="UniProtKB-KW"/>
</dbReference>
<evidence type="ECO:0000313" key="7">
    <source>
        <dbReference type="EMBL" id="TLS48105.1"/>
    </source>
</evidence>
<dbReference type="PROSITE" id="PS50893">
    <property type="entry name" value="ABC_TRANSPORTER_2"/>
    <property type="match status" value="2"/>
</dbReference>
<keyword evidence="8" id="KW-1185">Reference proteome</keyword>
<dbReference type="Gene3D" id="3.40.50.300">
    <property type="entry name" value="P-loop containing nucleotide triphosphate hydrolases"/>
    <property type="match status" value="2"/>
</dbReference>
<name>A0A5R9G9I9_9ACTN</name>
<evidence type="ECO:0000256" key="5">
    <source>
        <dbReference type="SAM" id="MobiDB-lite"/>
    </source>
</evidence>
<evidence type="ECO:0000256" key="2">
    <source>
        <dbReference type="ARBA" id="ARBA00022737"/>
    </source>
</evidence>
<feature type="region of interest" description="Disordered" evidence="5">
    <location>
        <begin position="487"/>
        <end position="508"/>
    </location>
</feature>
<keyword evidence="1" id="KW-0813">Transport</keyword>
<evidence type="ECO:0000256" key="4">
    <source>
        <dbReference type="ARBA" id="ARBA00022840"/>
    </source>
</evidence>
<dbReference type="CDD" id="cd03216">
    <property type="entry name" value="ABC_Carb_Monos_I"/>
    <property type="match status" value="1"/>
</dbReference>
<dbReference type="SUPFAM" id="SSF52540">
    <property type="entry name" value="P-loop containing nucleoside triphosphate hydrolases"/>
    <property type="match status" value="2"/>
</dbReference>
<dbReference type="AlphaFoldDB" id="A0A5R9G9I9"/>
<comment type="caution">
    <text evidence="7">The sequence shown here is derived from an EMBL/GenBank/DDBJ whole genome shotgun (WGS) entry which is preliminary data.</text>
</comment>
<dbReference type="InterPro" id="IPR017871">
    <property type="entry name" value="ABC_transporter-like_CS"/>
</dbReference>
<accession>A0A5R9G9I9</accession>
<evidence type="ECO:0000259" key="6">
    <source>
        <dbReference type="PROSITE" id="PS50893"/>
    </source>
</evidence>
<dbReference type="SMART" id="SM00382">
    <property type="entry name" value="AAA"/>
    <property type="match status" value="1"/>
</dbReference>
<dbReference type="EMBL" id="VBZC01000001">
    <property type="protein sequence ID" value="TLS48105.1"/>
    <property type="molecule type" value="Genomic_DNA"/>
</dbReference>
<evidence type="ECO:0000256" key="1">
    <source>
        <dbReference type="ARBA" id="ARBA00022448"/>
    </source>
</evidence>
<dbReference type="Pfam" id="PF00005">
    <property type="entry name" value="ABC_tran"/>
    <property type="match status" value="2"/>
</dbReference>
<evidence type="ECO:0000313" key="8">
    <source>
        <dbReference type="Proteomes" id="UP000305906"/>
    </source>
</evidence>
<feature type="domain" description="ABC transporter" evidence="6">
    <location>
        <begin position="241"/>
        <end position="489"/>
    </location>
</feature>
<dbReference type="InterPro" id="IPR050107">
    <property type="entry name" value="ABC_carbohydrate_import_ATPase"/>
</dbReference>
<dbReference type="PANTHER" id="PTHR43790:SF9">
    <property type="entry name" value="GALACTOFURANOSE TRANSPORTER ATP-BINDING PROTEIN YTFR"/>
    <property type="match status" value="1"/>
</dbReference>
<keyword evidence="2" id="KW-0677">Repeat</keyword>
<dbReference type="RefSeq" id="WP_138043076.1">
    <property type="nucleotide sequence ID" value="NZ_VBZC01000001.1"/>
</dbReference>
<feature type="domain" description="ABC transporter" evidence="6">
    <location>
        <begin position="8"/>
        <end position="239"/>
    </location>
</feature>
<dbReference type="GO" id="GO:0016887">
    <property type="term" value="F:ATP hydrolysis activity"/>
    <property type="evidence" value="ECO:0007669"/>
    <property type="project" value="InterPro"/>
</dbReference>
<organism evidence="7 8">
    <name type="scientific">Streptomyces montanus</name>
    <dbReference type="NCBI Taxonomy" id="2580423"/>
    <lineage>
        <taxon>Bacteria</taxon>
        <taxon>Bacillati</taxon>
        <taxon>Actinomycetota</taxon>
        <taxon>Actinomycetes</taxon>
        <taxon>Kitasatosporales</taxon>
        <taxon>Streptomycetaceae</taxon>
        <taxon>Streptomyces</taxon>
    </lineage>
</organism>
<protein>
    <submittedName>
        <fullName evidence="7">Sugar ABC transporter ATP-binding protein</fullName>
    </submittedName>
</protein>